<sequence>MPEDGTRPQDGAADDPAVDDPAADATTAAPLPRAFYDRPVVDVARELLGCVVVHGATAGRIVETEAYHETEGACHAWRPAGPRRTERTAVLFGPPGRAYVYRSYGIHSMLNAVCEAEGTAAAVLVRAVEPVAGIELMRERRPGRPDRELVAGPGRLTSALDVRLSDDDADLTTPGGLRIVPPPAGARPVAEVAGPRIGITRATELPWRFADAASPDVSRPWPPGMPRRRTRR</sequence>
<dbReference type="NCBIfam" id="TIGR00567">
    <property type="entry name" value="3mg"/>
    <property type="match status" value="1"/>
</dbReference>
<evidence type="ECO:0000256" key="1">
    <source>
        <dbReference type="ARBA" id="ARBA00009232"/>
    </source>
</evidence>
<dbReference type="NCBIfam" id="NF002003">
    <property type="entry name" value="PRK00802.1-3"/>
    <property type="match status" value="1"/>
</dbReference>
<keyword evidence="4" id="KW-0234">DNA repair</keyword>
<name>A0A6J7KRM9_9ZZZZ</name>
<dbReference type="InterPro" id="IPR011034">
    <property type="entry name" value="Formyl_transferase-like_C_sf"/>
</dbReference>
<dbReference type="Gene3D" id="3.10.300.10">
    <property type="entry name" value="Methylpurine-DNA glycosylase (MPG)"/>
    <property type="match status" value="1"/>
</dbReference>
<dbReference type="GO" id="GO:0003677">
    <property type="term" value="F:DNA binding"/>
    <property type="evidence" value="ECO:0007669"/>
    <property type="project" value="InterPro"/>
</dbReference>
<gene>
    <name evidence="6" type="ORF">UFOPK3564_03946</name>
</gene>
<evidence type="ECO:0000256" key="4">
    <source>
        <dbReference type="ARBA" id="ARBA00023204"/>
    </source>
</evidence>
<reference evidence="6" key="1">
    <citation type="submission" date="2020-05" db="EMBL/GenBank/DDBJ databases">
        <authorList>
            <person name="Chiriac C."/>
            <person name="Salcher M."/>
            <person name="Ghai R."/>
            <person name="Kavagutti S V."/>
        </authorList>
    </citation>
    <scope>NUCLEOTIDE SEQUENCE</scope>
</reference>
<dbReference type="GO" id="GO:0003905">
    <property type="term" value="F:alkylbase DNA N-glycosylase activity"/>
    <property type="evidence" value="ECO:0007669"/>
    <property type="project" value="InterPro"/>
</dbReference>
<dbReference type="SUPFAM" id="SSF50486">
    <property type="entry name" value="FMT C-terminal domain-like"/>
    <property type="match status" value="1"/>
</dbReference>
<protein>
    <submittedName>
        <fullName evidence="6">Unannotated protein</fullName>
    </submittedName>
</protein>
<dbReference type="PANTHER" id="PTHR10429">
    <property type="entry name" value="DNA-3-METHYLADENINE GLYCOSYLASE"/>
    <property type="match status" value="1"/>
</dbReference>
<dbReference type="EMBL" id="CAFBMK010000451">
    <property type="protein sequence ID" value="CAB4959108.1"/>
    <property type="molecule type" value="Genomic_DNA"/>
</dbReference>
<evidence type="ECO:0000313" key="6">
    <source>
        <dbReference type="EMBL" id="CAB4959108.1"/>
    </source>
</evidence>
<accession>A0A6J7KRM9</accession>
<keyword evidence="3" id="KW-0378">Hydrolase</keyword>
<dbReference type="AlphaFoldDB" id="A0A6J7KRM9"/>
<dbReference type="InterPro" id="IPR036995">
    <property type="entry name" value="MPG_sf"/>
</dbReference>
<feature type="region of interest" description="Disordered" evidence="5">
    <location>
        <begin position="213"/>
        <end position="232"/>
    </location>
</feature>
<organism evidence="6">
    <name type="scientific">freshwater metagenome</name>
    <dbReference type="NCBI Taxonomy" id="449393"/>
    <lineage>
        <taxon>unclassified sequences</taxon>
        <taxon>metagenomes</taxon>
        <taxon>ecological metagenomes</taxon>
    </lineage>
</organism>
<dbReference type="HAMAP" id="MF_00527">
    <property type="entry name" value="3MGH"/>
    <property type="match status" value="1"/>
</dbReference>
<dbReference type="GO" id="GO:0006284">
    <property type="term" value="P:base-excision repair"/>
    <property type="evidence" value="ECO:0007669"/>
    <property type="project" value="InterPro"/>
</dbReference>
<dbReference type="CDD" id="cd00540">
    <property type="entry name" value="AAG"/>
    <property type="match status" value="1"/>
</dbReference>
<comment type="similarity">
    <text evidence="1">Belongs to the DNA glycosylase MPG family.</text>
</comment>
<proteinExistence type="inferred from homology"/>
<dbReference type="Pfam" id="PF02245">
    <property type="entry name" value="Pur_DNA_glyco"/>
    <property type="match status" value="1"/>
</dbReference>
<evidence type="ECO:0000256" key="3">
    <source>
        <dbReference type="ARBA" id="ARBA00022801"/>
    </source>
</evidence>
<dbReference type="InterPro" id="IPR003180">
    <property type="entry name" value="MPG"/>
</dbReference>
<evidence type="ECO:0000256" key="2">
    <source>
        <dbReference type="ARBA" id="ARBA00022763"/>
    </source>
</evidence>
<dbReference type="PANTHER" id="PTHR10429:SF0">
    <property type="entry name" value="DNA-3-METHYLADENINE GLYCOSYLASE"/>
    <property type="match status" value="1"/>
</dbReference>
<feature type="region of interest" description="Disordered" evidence="5">
    <location>
        <begin position="1"/>
        <end position="26"/>
    </location>
</feature>
<keyword evidence="2" id="KW-0227">DNA damage</keyword>
<feature type="compositionally biased region" description="Acidic residues" evidence="5">
    <location>
        <begin position="12"/>
        <end position="22"/>
    </location>
</feature>
<evidence type="ECO:0000256" key="5">
    <source>
        <dbReference type="SAM" id="MobiDB-lite"/>
    </source>
</evidence>